<name>A0A8S1X159_PAROT</name>
<gene>
    <name evidence="1" type="ORF">POCTA_138.1.T1100083</name>
</gene>
<dbReference type="Proteomes" id="UP000683925">
    <property type="component" value="Unassembled WGS sequence"/>
</dbReference>
<proteinExistence type="predicted"/>
<comment type="caution">
    <text evidence="1">The sequence shown here is derived from an EMBL/GenBank/DDBJ whole genome shotgun (WGS) entry which is preliminary data.</text>
</comment>
<dbReference type="EMBL" id="CAJJDP010000110">
    <property type="protein sequence ID" value="CAD8195864.1"/>
    <property type="molecule type" value="Genomic_DNA"/>
</dbReference>
<protein>
    <submittedName>
        <fullName evidence="1">Uncharacterized protein</fullName>
    </submittedName>
</protein>
<sequence length="283" mass="33376">MSTSSHICLIFSYVYDKISKIHPNNVAESLRSIENNLQLILEQMDEVTENLTYSNLRMLFDYAKGCQQSLNTSFFYNLEYSELMYKINQNLLEIFQLFDTAIDSNFVVPQSTICITNELGNIITHEENFFEVMGHSTEMNFAQLIDVYATPNFNLGQENIDNAQATFYKLNYRALEQVFTSENTIFQIKQNVSQLREQFFQRFQLNITIGNFEFTKYDDQNQFFFYDPLYAMNEEHIKKLLIVQFVALNYQQSTQLDEFVQSAKFADRIEKFYQKLISAVQDE</sequence>
<evidence type="ECO:0000313" key="1">
    <source>
        <dbReference type="EMBL" id="CAD8195864.1"/>
    </source>
</evidence>
<accession>A0A8S1X159</accession>
<dbReference type="OrthoDB" id="292418at2759"/>
<dbReference type="AlphaFoldDB" id="A0A8S1X159"/>
<reference evidence="1" key="1">
    <citation type="submission" date="2021-01" db="EMBL/GenBank/DDBJ databases">
        <authorList>
            <consortium name="Genoscope - CEA"/>
            <person name="William W."/>
        </authorList>
    </citation>
    <scope>NUCLEOTIDE SEQUENCE</scope>
</reference>
<dbReference type="OMA" id="FEFTKYD"/>
<organism evidence="1 2">
    <name type="scientific">Paramecium octaurelia</name>
    <dbReference type="NCBI Taxonomy" id="43137"/>
    <lineage>
        <taxon>Eukaryota</taxon>
        <taxon>Sar</taxon>
        <taxon>Alveolata</taxon>
        <taxon>Ciliophora</taxon>
        <taxon>Intramacronucleata</taxon>
        <taxon>Oligohymenophorea</taxon>
        <taxon>Peniculida</taxon>
        <taxon>Parameciidae</taxon>
        <taxon>Paramecium</taxon>
    </lineage>
</organism>
<keyword evidence="2" id="KW-1185">Reference proteome</keyword>
<evidence type="ECO:0000313" key="2">
    <source>
        <dbReference type="Proteomes" id="UP000683925"/>
    </source>
</evidence>